<evidence type="ECO:0000259" key="8">
    <source>
        <dbReference type="PROSITE" id="PS50835"/>
    </source>
</evidence>
<reference evidence="9 10" key="1">
    <citation type="submission" date="2019-09" db="EMBL/GenBank/DDBJ databases">
        <title>Bird 10,000 Genomes (B10K) Project - Family phase.</title>
        <authorList>
            <person name="Zhang G."/>
        </authorList>
    </citation>
    <scope>NUCLEOTIDE SEQUENCE [LARGE SCALE GENOMIC DNA]</scope>
    <source>
        <strain evidence="9">B10K-DU-029-51</strain>
    </source>
</reference>
<dbReference type="EMBL" id="VZTX01022277">
    <property type="protein sequence ID" value="NXU16806.1"/>
    <property type="molecule type" value="Genomic_DNA"/>
</dbReference>
<dbReference type="InterPro" id="IPR013783">
    <property type="entry name" value="Ig-like_fold"/>
</dbReference>
<dbReference type="PROSITE" id="PS50835">
    <property type="entry name" value="IG_LIKE"/>
    <property type="match status" value="1"/>
</dbReference>
<keyword evidence="5" id="KW-0472">Membrane</keyword>
<dbReference type="SUPFAM" id="SSF48726">
    <property type="entry name" value="Immunoglobulin"/>
    <property type="match status" value="1"/>
</dbReference>
<name>A0A7L3IJC3_9PASS</name>
<evidence type="ECO:0000256" key="4">
    <source>
        <dbReference type="ARBA" id="ARBA00022859"/>
    </source>
</evidence>
<accession>A0A7L3IJC3</accession>
<evidence type="ECO:0000256" key="1">
    <source>
        <dbReference type="ARBA" id="ARBA00004236"/>
    </source>
</evidence>
<evidence type="ECO:0000256" key="7">
    <source>
        <dbReference type="ARBA" id="ARBA00023180"/>
    </source>
</evidence>
<keyword evidence="2" id="KW-1003">Cell membrane</keyword>
<evidence type="ECO:0000256" key="5">
    <source>
        <dbReference type="ARBA" id="ARBA00023136"/>
    </source>
</evidence>
<evidence type="ECO:0000313" key="10">
    <source>
        <dbReference type="Proteomes" id="UP000570592"/>
    </source>
</evidence>
<dbReference type="PANTHER" id="PTHR19433:SF111">
    <property type="entry name" value="T CELL RECEPTOR ALPHA VARIABLE 4"/>
    <property type="match status" value="1"/>
</dbReference>
<dbReference type="InterPro" id="IPR013106">
    <property type="entry name" value="Ig_V-set"/>
</dbReference>
<keyword evidence="3" id="KW-0732">Signal</keyword>
<evidence type="ECO:0000313" key="9">
    <source>
        <dbReference type="EMBL" id="NXU16806.1"/>
    </source>
</evidence>
<keyword evidence="4" id="KW-0391">Immunity</keyword>
<dbReference type="InterPro" id="IPR036179">
    <property type="entry name" value="Ig-like_dom_sf"/>
</dbReference>
<organism evidence="9 10">
    <name type="scientific">Pardalotus punctatus</name>
    <name type="common">spotted pardalote</name>
    <dbReference type="NCBI Taxonomy" id="254575"/>
    <lineage>
        <taxon>Eukaryota</taxon>
        <taxon>Metazoa</taxon>
        <taxon>Chordata</taxon>
        <taxon>Craniata</taxon>
        <taxon>Vertebrata</taxon>
        <taxon>Euteleostomi</taxon>
        <taxon>Archelosauria</taxon>
        <taxon>Archosauria</taxon>
        <taxon>Dinosauria</taxon>
        <taxon>Saurischia</taxon>
        <taxon>Theropoda</taxon>
        <taxon>Coelurosauria</taxon>
        <taxon>Aves</taxon>
        <taxon>Neognathae</taxon>
        <taxon>Neoaves</taxon>
        <taxon>Telluraves</taxon>
        <taxon>Australaves</taxon>
        <taxon>Passeriformes</taxon>
        <taxon>Meliphagoidea</taxon>
        <taxon>Pardalotidae</taxon>
        <taxon>Pardalotus</taxon>
    </lineage>
</organism>
<evidence type="ECO:0000256" key="2">
    <source>
        <dbReference type="ARBA" id="ARBA00022475"/>
    </source>
</evidence>
<proteinExistence type="predicted"/>
<comment type="subcellular location">
    <subcellularLocation>
        <location evidence="1">Cell membrane</location>
    </subcellularLocation>
</comment>
<protein>
    <submittedName>
        <fullName evidence="9">TVAZ2 protein</fullName>
    </submittedName>
</protein>
<feature type="non-terminal residue" evidence="9">
    <location>
        <position position="1"/>
    </location>
</feature>
<sequence>FLLSRSVAADTDRVQQRPWAETTEGIGVNLTCLHPQITASATHWYRQFRDQPLQLVAMAVQGTKPVLEPSGNLSVSADRKSSALYLSRPRRRDAAVYYCALGD</sequence>
<feature type="domain" description="Ig-like" evidence="8">
    <location>
        <begin position="24"/>
        <end position="103"/>
    </location>
</feature>
<comment type="caution">
    <text evidence="9">The sequence shown here is derived from an EMBL/GenBank/DDBJ whole genome shotgun (WGS) entry which is preliminary data.</text>
</comment>
<dbReference type="GO" id="GO:0009617">
    <property type="term" value="P:response to bacterium"/>
    <property type="evidence" value="ECO:0007669"/>
    <property type="project" value="TreeGrafter"/>
</dbReference>
<dbReference type="Proteomes" id="UP000570592">
    <property type="component" value="Unassembled WGS sequence"/>
</dbReference>
<dbReference type="GO" id="GO:0005886">
    <property type="term" value="C:plasma membrane"/>
    <property type="evidence" value="ECO:0007669"/>
    <property type="project" value="UniProtKB-SubCell"/>
</dbReference>
<keyword evidence="10" id="KW-1185">Reference proteome</keyword>
<dbReference type="Pfam" id="PF07686">
    <property type="entry name" value="V-set"/>
    <property type="match status" value="1"/>
</dbReference>
<keyword evidence="6" id="KW-1015">Disulfide bond</keyword>
<dbReference type="GO" id="GO:0002376">
    <property type="term" value="P:immune system process"/>
    <property type="evidence" value="ECO:0007669"/>
    <property type="project" value="UniProtKB-KW"/>
</dbReference>
<dbReference type="InterPro" id="IPR052051">
    <property type="entry name" value="TCR_complex_component"/>
</dbReference>
<dbReference type="InterPro" id="IPR007110">
    <property type="entry name" value="Ig-like_dom"/>
</dbReference>
<evidence type="ECO:0000256" key="3">
    <source>
        <dbReference type="ARBA" id="ARBA00022729"/>
    </source>
</evidence>
<gene>
    <name evidence="9" type="primary">Trav262_1</name>
    <name evidence="9" type="ORF">PARPUN_R01194</name>
</gene>
<dbReference type="PANTHER" id="PTHR19433">
    <property type="entry name" value="T-CELL RECEPTOR ALPHA CHAIN V REGION-RELATED"/>
    <property type="match status" value="1"/>
</dbReference>
<keyword evidence="7" id="KW-0325">Glycoprotein</keyword>
<feature type="non-terminal residue" evidence="9">
    <location>
        <position position="103"/>
    </location>
</feature>
<evidence type="ECO:0000256" key="6">
    <source>
        <dbReference type="ARBA" id="ARBA00023157"/>
    </source>
</evidence>
<dbReference type="Gene3D" id="2.60.40.10">
    <property type="entry name" value="Immunoglobulins"/>
    <property type="match status" value="1"/>
</dbReference>
<dbReference type="AlphaFoldDB" id="A0A7L3IJC3"/>